<dbReference type="Gene3D" id="3.50.50.60">
    <property type="entry name" value="FAD/NAD(P)-binding domain"/>
    <property type="match status" value="1"/>
</dbReference>
<dbReference type="InterPro" id="IPR006222">
    <property type="entry name" value="GCVT_N"/>
</dbReference>
<sequence length="715" mass="74930">MTGPAVVIIGAGIVGCALADELTARGWTDVTVLDQGPLFTAGGSTSHTPGLAFRIDASRTMTRLARYTAEKYARLGCFEAVGSLEVASTPERLAELHRRFGFGRSWGVDATVVDPAGCVALFPLLDKTAVLGGLHVPEDGVIPAVRAAEIQAARAGSAGARFLGNKRVDSVRSSDGRVTGVLTADGETFPAAVVVECTGFWATGRPLVPMVQQYVRTSAAGVSEGLPILRHPDRDLYFRVHGDRLGVGSYRLLPGPADLGDLPGDGRPAMLPFTREAFRPSWTAATELLPALRDTALEDAFDGVLAVTADGYPVLGEVDPAGLWIAAAVPVAHSAGAAKALAEWIVDGVPGIDLRELDVDRFGAAQRVPAYIKRNVTAASAIAHPHAPPILRDLRIGAFHARQAELGAVFGESGGWERPLWYASNPPPDDAPPGDEWSSRYGSPIAGTEALLTRRKAGLFDLTASSRAEVLGPMPGPPVGQFIRSGGMTVARVAANRILMVGGAPPRRTPPGVTVRDITGGTCGLGVWGPVAGELVLPLTGPVTADVWEGHLGLVPVTMLRVPLLGEPGWEIWTEAGYGPRLWDTLWAAGQEFGLVAAGQLALDSLRLEAGRRADPPAEDRTDPDRRLACLRLADGDAVPAGGEPVYAGGFAVGHVTEAAYGWTVGATIAYAWLPGALSGPGTQVEIGYSDRMLTAVVTADPVFRPENEGARITR</sequence>
<evidence type="ECO:0000256" key="1">
    <source>
        <dbReference type="ARBA" id="ARBA00008609"/>
    </source>
</evidence>
<evidence type="ECO:0000313" key="5">
    <source>
        <dbReference type="EMBL" id="GID54902.1"/>
    </source>
</evidence>
<protein>
    <submittedName>
        <fullName evidence="5">Sarcosine dehydrogenase</fullName>
    </submittedName>
</protein>
<feature type="domain" description="Aminomethyltransferase C-terminal" evidence="4">
    <location>
        <begin position="626"/>
        <end position="704"/>
    </location>
</feature>
<feature type="domain" description="GCVT N-terminal" evidence="3">
    <location>
        <begin position="512"/>
        <end position="612"/>
    </location>
</feature>
<gene>
    <name evidence="5" type="ORF">Aco03nite_033060</name>
</gene>
<organism evidence="5 6">
    <name type="scientific">Actinoplanes couchii</name>
    <dbReference type="NCBI Taxonomy" id="403638"/>
    <lineage>
        <taxon>Bacteria</taxon>
        <taxon>Bacillati</taxon>
        <taxon>Actinomycetota</taxon>
        <taxon>Actinomycetes</taxon>
        <taxon>Micromonosporales</taxon>
        <taxon>Micromonosporaceae</taxon>
        <taxon>Actinoplanes</taxon>
    </lineage>
</organism>
<dbReference type="InterPro" id="IPR006076">
    <property type="entry name" value="FAD-dep_OxRdtase"/>
</dbReference>
<evidence type="ECO:0000259" key="2">
    <source>
        <dbReference type="Pfam" id="PF01266"/>
    </source>
</evidence>
<dbReference type="Gene3D" id="2.40.30.110">
    <property type="entry name" value="Aminomethyltransferase beta-barrel domains"/>
    <property type="match status" value="1"/>
</dbReference>
<proteinExistence type="inferred from homology"/>
<evidence type="ECO:0000259" key="4">
    <source>
        <dbReference type="Pfam" id="PF08669"/>
    </source>
</evidence>
<dbReference type="PANTHER" id="PTHR13847">
    <property type="entry name" value="SARCOSINE DEHYDROGENASE-RELATED"/>
    <property type="match status" value="1"/>
</dbReference>
<dbReference type="SUPFAM" id="SSF51905">
    <property type="entry name" value="FAD/NAD(P)-binding domain"/>
    <property type="match status" value="1"/>
</dbReference>
<dbReference type="InterPro" id="IPR036188">
    <property type="entry name" value="FAD/NAD-bd_sf"/>
</dbReference>
<dbReference type="SUPFAM" id="SSF101790">
    <property type="entry name" value="Aminomethyltransferase beta-barrel domain"/>
    <property type="match status" value="1"/>
</dbReference>
<dbReference type="InterPro" id="IPR029043">
    <property type="entry name" value="GcvT/YgfZ_C"/>
</dbReference>
<reference evidence="5 6" key="1">
    <citation type="submission" date="2021-01" db="EMBL/GenBank/DDBJ databases">
        <title>Whole genome shotgun sequence of Actinoplanes couchii NBRC 106145.</title>
        <authorList>
            <person name="Komaki H."/>
            <person name="Tamura T."/>
        </authorList>
    </citation>
    <scope>NUCLEOTIDE SEQUENCE [LARGE SCALE GENOMIC DNA]</scope>
    <source>
        <strain evidence="5 6">NBRC 106145</strain>
    </source>
</reference>
<dbReference type="Pfam" id="PF01266">
    <property type="entry name" value="DAO"/>
    <property type="match status" value="1"/>
</dbReference>
<comment type="caution">
    <text evidence="5">The sequence shown here is derived from an EMBL/GenBank/DDBJ whole genome shotgun (WGS) entry which is preliminary data.</text>
</comment>
<name>A0ABQ3X8S7_9ACTN</name>
<evidence type="ECO:0000313" key="6">
    <source>
        <dbReference type="Proteomes" id="UP000612282"/>
    </source>
</evidence>
<dbReference type="Pfam" id="PF08669">
    <property type="entry name" value="GCV_T_C"/>
    <property type="match status" value="1"/>
</dbReference>
<accession>A0ABQ3X8S7</accession>
<dbReference type="SUPFAM" id="SSF54373">
    <property type="entry name" value="FAD-linked reductases, C-terminal domain"/>
    <property type="match status" value="1"/>
</dbReference>
<comment type="similarity">
    <text evidence="1">Belongs to the GcvT family.</text>
</comment>
<dbReference type="InterPro" id="IPR013977">
    <property type="entry name" value="GcvT_C"/>
</dbReference>
<dbReference type="InterPro" id="IPR027266">
    <property type="entry name" value="TrmE/GcvT-like"/>
</dbReference>
<dbReference type="Gene3D" id="3.30.9.10">
    <property type="entry name" value="D-Amino Acid Oxidase, subunit A, domain 2"/>
    <property type="match status" value="1"/>
</dbReference>
<dbReference type="SUPFAM" id="SSF103025">
    <property type="entry name" value="Folate-binding domain"/>
    <property type="match status" value="1"/>
</dbReference>
<dbReference type="EMBL" id="BOMG01000043">
    <property type="protein sequence ID" value="GID54902.1"/>
    <property type="molecule type" value="Genomic_DNA"/>
</dbReference>
<evidence type="ECO:0000259" key="3">
    <source>
        <dbReference type="Pfam" id="PF01571"/>
    </source>
</evidence>
<feature type="domain" description="FAD dependent oxidoreductase" evidence="2">
    <location>
        <begin position="6"/>
        <end position="344"/>
    </location>
</feature>
<dbReference type="Pfam" id="PF01571">
    <property type="entry name" value="GCV_T"/>
    <property type="match status" value="1"/>
</dbReference>
<keyword evidence="6" id="KW-1185">Reference proteome</keyword>
<dbReference type="Gene3D" id="3.30.1360.120">
    <property type="entry name" value="Probable tRNA modification gtpase trme, domain 1"/>
    <property type="match status" value="2"/>
</dbReference>
<dbReference type="Proteomes" id="UP000612282">
    <property type="component" value="Unassembled WGS sequence"/>
</dbReference>
<dbReference type="RefSeq" id="WP_203796175.1">
    <property type="nucleotide sequence ID" value="NZ_BAAAQE010000029.1"/>
</dbReference>
<dbReference type="PANTHER" id="PTHR13847:SF181">
    <property type="entry name" value="TRANSFERASE CAF17, MITOCHONDRIAL-RELATED"/>
    <property type="match status" value="1"/>
</dbReference>